<comment type="caution">
    <text evidence="5">The sequence shown here is derived from an EMBL/GenBank/DDBJ whole genome shotgun (WGS) entry which is preliminary data.</text>
</comment>
<dbReference type="SMART" id="SM00421">
    <property type="entry name" value="HTH_LUXR"/>
    <property type="match status" value="1"/>
</dbReference>
<name>A0A2U2MWS8_9GAMM</name>
<reference evidence="5 6" key="1">
    <citation type="submission" date="2018-05" db="EMBL/GenBank/DDBJ databases">
        <title>Spiribacter halobius sp. nov., a moderately halophilic bacterium isolated from marine solar saltern.</title>
        <authorList>
            <person name="Zheng W.-S."/>
            <person name="Lu D.-C."/>
            <person name="Du Z.-J."/>
        </authorList>
    </citation>
    <scope>NUCLEOTIDE SEQUENCE [LARGE SCALE GENOMIC DNA]</scope>
    <source>
        <strain evidence="5 6">E85</strain>
    </source>
</reference>
<dbReference type="Proteomes" id="UP000245474">
    <property type="component" value="Unassembled WGS sequence"/>
</dbReference>
<evidence type="ECO:0000313" key="6">
    <source>
        <dbReference type="Proteomes" id="UP000245474"/>
    </source>
</evidence>
<dbReference type="PANTHER" id="PTHR43214">
    <property type="entry name" value="TWO-COMPONENT RESPONSE REGULATOR"/>
    <property type="match status" value="1"/>
</dbReference>
<evidence type="ECO:0000259" key="3">
    <source>
        <dbReference type="PROSITE" id="PS50043"/>
    </source>
</evidence>
<dbReference type="PROSITE" id="PS50110">
    <property type="entry name" value="RESPONSE_REGULATORY"/>
    <property type="match status" value="1"/>
</dbReference>
<dbReference type="GO" id="GO:0000160">
    <property type="term" value="P:phosphorelay signal transduction system"/>
    <property type="evidence" value="ECO:0007669"/>
    <property type="project" value="InterPro"/>
</dbReference>
<dbReference type="InterPro" id="IPR011006">
    <property type="entry name" value="CheY-like_superfamily"/>
</dbReference>
<dbReference type="PANTHER" id="PTHR43214:SF38">
    <property type="entry name" value="NITRATE_NITRITE RESPONSE REGULATOR PROTEIN NARL"/>
    <property type="match status" value="1"/>
</dbReference>
<dbReference type="SMART" id="SM00448">
    <property type="entry name" value="REC"/>
    <property type="match status" value="1"/>
</dbReference>
<feature type="domain" description="Response regulatory" evidence="4">
    <location>
        <begin position="6"/>
        <end position="122"/>
    </location>
</feature>
<proteinExistence type="predicted"/>
<dbReference type="InterPro" id="IPR016032">
    <property type="entry name" value="Sig_transdc_resp-reg_C-effctor"/>
</dbReference>
<keyword evidence="2" id="KW-0597">Phosphoprotein</keyword>
<evidence type="ECO:0000313" key="5">
    <source>
        <dbReference type="EMBL" id="PWG61315.1"/>
    </source>
</evidence>
<sequence length="213" mass="22836">MSTPTTVLIVDDHPLFRRGVRQLLELTPGLACAGEASDGEQALAAVKNDEPDLILMDLRMRGMDGLAAIGALRSAGVQCRIVVLTVSDSDEHVVAALRAGADGYLLKDMEPEALQESIREAAEGEMVLSERLTGVLARAVQGRDPGSEGLEQLTPRERAALGCLARGLSNKRIASELKVSEGTVKVHVRNLLRKMGLRSRVEAAVWAVQHGIE</sequence>
<dbReference type="PRINTS" id="PR00038">
    <property type="entry name" value="HTHLUXR"/>
</dbReference>
<feature type="domain" description="HTH luxR-type" evidence="3">
    <location>
        <begin position="146"/>
        <end position="211"/>
    </location>
</feature>
<organism evidence="5 6">
    <name type="scientific">Sediminicurvatus halobius</name>
    <dbReference type="NCBI Taxonomy" id="2182432"/>
    <lineage>
        <taxon>Bacteria</taxon>
        <taxon>Pseudomonadati</taxon>
        <taxon>Pseudomonadota</taxon>
        <taxon>Gammaproteobacteria</taxon>
        <taxon>Chromatiales</taxon>
        <taxon>Ectothiorhodospiraceae</taxon>
        <taxon>Sediminicurvatus</taxon>
    </lineage>
</organism>
<dbReference type="InterPro" id="IPR000792">
    <property type="entry name" value="Tscrpt_reg_LuxR_C"/>
</dbReference>
<dbReference type="SUPFAM" id="SSF46894">
    <property type="entry name" value="C-terminal effector domain of the bipartite response regulators"/>
    <property type="match status" value="1"/>
</dbReference>
<dbReference type="NCBIfam" id="NF007935">
    <property type="entry name" value="PRK10651.1"/>
    <property type="match status" value="1"/>
</dbReference>
<gene>
    <name evidence="5" type="ORF">DEM34_17025</name>
</gene>
<dbReference type="AlphaFoldDB" id="A0A2U2MWS8"/>
<dbReference type="InterPro" id="IPR001789">
    <property type="entry name" value="Sig_transdc_resp-reg_receiver"/>
</dbReference>
<evidence type="ECO:0000259" key="4">
    <source>
        <dbReference type="PROSITE" id="PS50110"/>
    </source>
</evidence>
<dbReference type="SUPFAM" id="SSF52172">
    <property type="entry name" value="CheY-like"/>
    <property type="match status" value="1"/>
</dbReference>
<protein>
    <submittedName>
        <fullName evidence="5">Two-component system response regulator NarL</fullName>
    </submittedName>
</protein>
<dbReference type="Gene3D" id="3.40.50.2300">
    <property type="match status" value="1"/>
</dbReference>
<dbReference type="CDD" id="cd06170">
    <property type="entry name" value="LuxR_C_like"/>
    <property type="match status" value="1"/>
</dbReference>
<dbReference type="OrthoDB" id="9796655at2"/>
<keyword evidence="6" id="KW-1185">Reference proteome</keyword>
<evidence type="ECO:0000256" key="1">
    <source>
        <dbReference type="ARBA" id="ARBA00023125"/>
    </source>
</evidence>
<dbReference type="GO" id="GO:0006355">
    <property type="term" value="P:regulation of DNA-templated transcription"/>
    <property type="evidence" value="ECO:0007669"/>
    <property type="project" value="InterPro"/>
</dbReference>
<dbReference type="RefSeq" id="WP_109680028.1">
    <property type="nucleotide sequence ID" value="NZ_CP086615.1"/>
</dbReference>
<feature type="modified residue" description="4-aspartylphosphate" evidence="2">
    <location>
        <position position="57"/>
    </location>
</feature>
<accession>A0A2U2MWS8</accession>
<dbReference type="Pfam" id="PF00072">
    <property type="entry name" value="Response_reg"/>
    <property type="match status" value="1"/>
</dbReference>
<keyword evidence="1" id="KW-0238">DNA-binding</keyword>
<dbReference type="Pfam" id="PF00196">
    <property type="entry name" value="GerE"/>
    <property type="match status" value="1"/>
</dbReference>
<dbReference type="PROSITE" id="PS00622">
    <property type="entry name" value="HTH_LUXR_1"/>
    <property type="match status" value="1"/>
</dbReference>
<dbReference type="PROSITE" id="PS50043">
    <property type="entry name" value="HTH_LUXR_2"/>
    <property type="match status" value="1"/>
</dbReference>
<evidence type="ECO:0000256" key="2">
    <source>
        <dbReference type="PROSITE-ProRule" id="PRU00169"/>
    </source>
</evidence>
<dbReference type="InterPro" id="IPR039420">
    <property type="entry name" value="WalR-like"/>
</dbReference>
<dbReference type="GO" id="GO:0003677">
    <property type="term" value="F:DNA binding"/>
    <property type="evidence" value="ECO:0007669"/>
    <property type="project" value="UniProtKB-KW"/>
</dbReference>
<dbReference type="EMBL" id="QFFI01000039">
    <property type="protein sequence ID" value="PWG61315.1"/>
    <property type="molecule type" value="Genomic_DNA"/>
</dbReference>